<feature type="non-terminal residue" evidence="2">
    <location>
        <position position="52"/>
    </location>
</feature>
<sequence>MAKPKYSPETKLAVVNHYLSGKDGEQSTADLFGIERTSVRRWVRAWQFHGAE</sequence>
<protein>
    <submittedName>
        <fullName evidence="2">Transposase</fullName>
    </submittedName>
</protein>
<dbReference type="SUPFAM" id="SSF48295">
    <property type="entry name" value="TrpR-like"/>
    <property type="match status" value="1"/>
</dbReference>
<proteinExistence type="predicted"/>
<feature type="domain" description="Insertion element IS150 protein InsJ-like helix-turn-helix" evidence="1">
    <location>
        <begin position="11"/>
        <end position="51"/>
    </location>
</feature>
<gene>
    <name evidence="2" type="ORF">FPK63_21220</name>
</gene>
<dbReference type="InterPro" id="IPR055247">
    <property type="entry name" value="InsJ-like_HTH"/>
</dbReference>
<dbReference type="AlphaFoldDB" id="A0ABD5DU23"/>
<comment type="caution">
    <text evidence="2">The sequence shown here is derived from an EMBL/GenBank/DDBJ whole genome shotgun (WGS) entry which is preliminary data.</text>
</comment>
<dbReference type="Gene3D" id="1.10.10.60">
    <property type="entry name" value="Homeodomain-like"/>
    <property type="match status" value="1"/>
</dbReference>
<accession>A0ABD5DU23</accession>
<evidence type="ECO:0000259" key="1">
    <source>
        <dbReference type="Pfam" id="PF13518"/>
    </source>
</evidence>
<dbReference type="Pfam" id="PF13518">
    <property type="entry name" value="HTH_28"/>
    <property type="match status" value="1"/>
</dbReference>
<dbReference type="InterPro" id="IPR010921">
    <property type="entry name" value="Trp_repressor/repl_initiator"/>
</dbReference>
<evidence type="ECO:0000313" key="2">
    <source>
        <dbReference type="EMBL" id="MDR8433560.1"/>
    </source>
</evidence>
<name>A0ABD5DU23_ACIBA</name>
<reference evidence="2" key="1">
    <citation type="submission" date="2019-07" db="EMBL/GenBank/DDBJ databases">
        <title>Biological characteristics of mucoid Acinetobacter baumannii from a general hospital in China.</title>
        <authorList>
            <person name="Hua X."/>
            <person name="Yu Y."/>
        </authorList>
    </citation>
    <scope>NUCLEOTIDE SEQUENCE</scope>
    <source>
        <strain evidence="2">N8</strain>
    </source>
</reference>
<dbReference type="EMBL" id="VMAF01000469">
    <property type="protein sequence ID" value="MDR8433560.1"/>
    <property type="molecule type" value="Genomic_DNA"/>
</dbReference>
<organism evidence="2">
    <name type="scientific">Acinetobacter baumannii</name>
    <dbReference type="NCBI Taxonomy" id="470"/>
    <lineage>
        <taxon>Bacteria</taxon>
        <taxon>Pseudomonadati</taxon>
        <taxon>Pseudomonadota</taxon>
        <taxon>Gammaproteobacteria</taxon>
        <taxon>Moraxellales</taxon>
        <taxon>Moraxellaceae</taxon>
        <taxon>Acinetobacter</taxon>
        <taxon>Acinetobacter calcoaceticus/baumannii complex</taxon>
    </lineage>
</organism>